<evidence type="ECO:0000256" key="1">
    <source>
        <dbReference type="PROSITE-ProRule" id="PRU10141"/>
    </source>
</evidence>
<keyword evidence="1" id="KW-0547">Nucleotide-binding</keyword>
<dbReference type="InterPro" id="IPR000719">
    <property type="entry name" value="Prot_kinase_dom"/>
</dbReference>
<dbReference type="Pfam" id="PF00069">
    <property type="entry name" value="Pkinase"/>
    <property type="match status" value="1"/>
</dbReference>
<reference evidence="4" key="1">
    <citation type="submission" date="2024-06" db="EMBL/GenBank/DDBJ databases">
        <title>Multi-omics analyses provide insights into the biosynthesis of the anticancer antibiotic pleurotin in Hohenbuehelia grisea.</title>
        <authorList>
            <person name="Weaver J.A."/>
            <person name="Alberti F."/>
        </authorList>
    </citation>
    <scope>NUCLEOTIDE SEQUENCE [LARGE SCALE GENOMIC DNA]</scope>
    <source>
        <strain evidence="4">T-177</strain>
    </source>
</reference>
<dbReference type="Proteomes" id="UP001556367">
    <property type="component" value="Unassembled WGS sequence"/>
</dbReference>
<feature type="binding site" evidence="1">
    <location>
        <position position="591"/>
    </location>
    <ligand>
        <name>ATP</name>
        <dbReference type="ChEBI" id="CHEBI:30616"/>
    </ligand>
</feature>
<dbReference type="PROSITE" id="PS50011">
    <property type="entry name" value="PROTEIN_KINASE_DOM"/>
    <property type="match status" value="1"/>
</dbReference>
<proteinExistence type="predicted"/>
<keyword evidence="1" id="KW-0067">ATP-binding</keyword>
<organism evidence="3 4">
    <name type="scientific">Hohenbuehelia grisea</name>
    <dbReference type="NCBI Taxonomy" id="104357"/>
    <lineage>
        <taxon>Eukaryota</taxon>
        <taxon>Fungi</taxon>
        <taxon>Dikarya</taxon>
        <taxon>Basidiomycota</taxon>
        <taxon>Agaricomycotina</taxon>
        <taxon>Agaricomycetes</taxon>
        <taxon>Agaricomycetidae</taxon>
        <taxon>Agaricales</taxon>
        <taxon>Pleurotineae</taxon>
        <taxon>Pleurotaceae</taxon>
        <taxon>Hohenbuehelia</taxon>
    </lineage>
</organism>
<gene>
    <name evidence="3" type="ORF">HGRIS_012077</name>
</gene>
<dbReference type="EMBL" id="JASNQZ010000015">
    <property type="protein sequence ID" value="KAL0945789.1"/>
    <property type="molecule type" value="Genomic_DNA"/>
</dbReference>
<dbReference type="InterPro" id="IPR050235">
    <property type="entry name" value="CK1_Ser-Thr_kinase"/>
</dbReference>
<dbReference type="PANTHER" id="PTHR11909">
    <property type="entry name" value="CASEIN KINASE-RELATED"/>
    <property type="match status" value="1"/>
</dbReference>
<feature type="domain" description="Protein kinase" evidence="2">
    <location>
        <begin position="562"/>
        <end position="827"/>
    </location>
</feature>
<protein>
    <recommendedName>
        <fullName evidence="2">Protein kinase domain-containing protein</fullName>
    </recommendedName>
</protein>
<name>A0ABR3IR83_9AGAR</name>
<dbReference type="SMART" id="SM00220">
    <property type="entry name" value="S_TKc"/>
    <property type="match status" value="1"/>
</dbReference>
<comment type="caution">
    <text evidence="3">The sequence shown here is derived from an EMBL/GenBank/DDBJ whole genome shotgun (WGS) entry which is preliminary data.</text>
</comment>
<dbReference type="PROSITE" id="PS00107">
    <property type="entry name" value="PROTEIN_KINASE_ATP"/>
    <property type="match status" value="1"/>
</dbReference>
<dbReference type="InterPro" id="IPR011009">
    <property type="entry name" value="Kinase-like_dom_sf"/>
</dbReference>
<sequence>MIHSFVVARLLSRLPSWTPYGQRAVAALTTKPFLALHLKQEDPDFIRAPNLFIISREKPSWPGSEYFILNRQSVAHLRSLTVVPPLPFEGPLYLSTTPNICATFPDAEEHQELLGDTTYQLDGISSSQLLAALEKAGPSIHVARNTGAADEPGPEWDTWSGYTPRESPGLVVLGHEVMLAFEVLPLENLSPSFETSILHEIPLMRQLSLDYSWKGITNVTSYIQSMREQMDSIAASGRIFRDPSFSASRDRRFDPSSDVFRASTAALKALPVIHDGDPRGEADIEEVELADDLKDEELPMLELPMAPLTPAIEPTCIKIIIFDPNVFINRDDPLKAALTSVFPPWKHRYSPVELLKFYVEFESIRSSDRLQSVSQTAVFKDVARYLDVQVEDSSIENAIERHLQGPVFTESVNVLKSLACAGYISMALPSTVDQTTVASIVGISPALFSVDVAAQNQTLSWDLVFAFFKAHHPTVHQSQILVVSSELYRICEPASHAGFPTAFFKGKGTRSATLSIPTIVPTYTLTNLDELLPLLDNPNSVLPPKEPVLDMANPPFRIRDTYQCTHLLGAGTFSYVWNAIQVQTTASIAIKFELIDPAVPSTIPYEAAIYAQLKGVQGVPRVRWTGQDMNANVLVMDKVGPNLESLRRFCRGRFGLKTVLMLGEQMLRTIEQVHERGIIIRDIKPDNFAPGFVEDHRCLFLFDMGLAKLYADPLTGDHMPFREGRGGIGTPRYASHDVHFGLEPSRRDDIEAIGMLLLFLLHGRLPWQGICAPDIPSKLRRIGEMKRGEPFRTLLARSPTFFTSFFEHCRSLQFTDKPEYDRLRELLRGEMEANGWEYDWQYDWWQPGERGTLLPEEYKIDERWVEPARRVVGSF</sequence>
<evidence type="ECO:0000313" key="4">
    <source>
        <dbReference type="Proteomes" id="UP001556367"/>
    </source>
</evidence>
<dbReference type="SUPFAM" id="SSF56112">
    <property type="entry name" value="Protein kinase-like (PK-like)"/>
    <property type="match status" value="1"/>
</dbReference>
<evidence type="ECO:0000259" key="2">
    <source>
        <dbReference type="PROSITE" id="PS50011"/>
    </source>
</evidence>
<dbReference type="InterPro" id="IPR017441">
    <property type="entry name" value="Protein_kinase_ATP_BS"/>
</dbReference>
<accession>A0ABR3IR83</accession>
<dbReference type="CDD" id="cd14016">
    <property type="entry name" value="STKc_CK1"/>
    <property type="match status" value="1"/>
</dbReference>
<keyword evidence="4" id="KW-1185">Reference proteome</keyword>
<dbReference type="Gene3D" id="1.10.510.10">
    <property type="entry name" value="Transferase(Phosphotransferase) domain 1"/>
    <property type="match status" value="1"/>
</dbReference>
<evidence type="ECO:0000313" key="3">
    <source>
        <dbReference type="EMBL" id="KAL0945789.1"/>
    </source>
</evidence>